<organism evidence="3 4">
    <name type="scientific">Alteromonas ponticola</name>
    <dbReference type="NCBI Taxonomy" id="2720613"/>
    <lineage>
        <taxon>Bacteria</taxon>
        <taxon>Pseudomonadati</taxon>
        <taxon>Pseudomonadota</taxon>
        <taxon>Gammaproteobacteria</taxon>
        <taxon>Alteromonadales</taxon>
        <taxon>Alteromonadaceae</taxon>
        <taxon>Alteromonas/Salinimonas group</taxon>
        <taxon>Alteromonas</taxon>
    </lineage>
</organism>
<name>A0ABX1R4X8_9ALTE</name>
<keyword evidence="4" id="KW-1185">Reference proteome</keyword>
<protein>
    <submittedName>
        <fullName evidence="3">YcxB family protein</fullName>
    </submittedName>
</protein>
<reference evidence="3 4" key="1">
    <citation type="submission" date="2020-03" db="EMBL/GenBank/DDBJ databases">
        <title>Alteromonas ponticola sp. nov., isolated from seawater.</title>
        <authorList>
            <person name="Yoon J.-H."/>
            <person name="Kim Y.-O."/>
        </authorList>
    </citation>
    <scope>NUCLEOTIDE SEQUENCE [LARGE SCALE GENOMIC DNA]</scope>
    <source>
        <strain evidence="3 4">MYP5</strain>
    </source>
</reference>
<accession>A0ABX1R4X8</accession>
<dbReference type="Proteomes" id="UP000709336">
    <property type="component" value="Unassembled WGS sequence"/>
</dbReference>
<dbReference type="RefSeq" id="WP_169212062.1">
    <property type="nucleotide sequence ID" value="NZ_JAATNW010000010.1"/>
</dbReference>
<evidence type="ECO:0000313" key="4">
    <source>
        <dbReference type="Proteomes" id="UP000709336"/>
    </source>
</evidence>
<dbReference type="EMBL" id="JAATNW010000010">
    <property type="protein sequence ID" value="NMH61500.1"/>
    <property type="molecule type" value="Genomic_DNA"/>
</dbReference>
<feature type="domain" description="YcxB-like C-terminal" evidence="2">
    <location>
        <begin position="98"/>
        <end position="155"/>
    </location>
</feature>
<keyword evidence="1" id="KW-1133">Transmembrane helix</keyword>
<comment type="caution">
    <text evidence="3">The sequence shown here is derived from an EMBL/GenBank/DDBJ whole genome shotgun (WGS) entry which is preliminary data.</text>
</comment>
<dbReference type="InterPro" id="IPR025588">
    <property type="entry name" value="YcxB-like_C"/>
</dbReference>
<sequence length="161" mass="18633">MNMPFSYTTRYKLDRSHFAETFDQSFIESGFLQRYLKAIILFSIGAVMLIFTDITAYLSWFFVALGALEAVSVRFRRPWWLARQMLSKAANSELSLTIDDKGLKTTSSYVESTILWAQVNRIEKTRQGWLIHHQGGRAYVSDRCLSEEAKQFLAELDVKQT</sequence>
<proteinExistence type="predicted"/>
<gene>
    <name evidence="3" type="ORF">HCJ96_15830</name>
</gene>
<keyword evidence="1" id="KW-0472">Membrane</keyword>
<keyword evidence="1" id="KW-0812">Transmembrane</keyword>
<feature type="transmembrane region" description="Helical" evidence="1">
    <location>
        <begin position="35"/>
        <end position="51"/>
    </location>
</feature>
<dbReference type="Pfam" id="PF14317">
    <property type="entry name" value="YcxB"/>
    <property type="match status" value="1"/>
</dbReference>
<evidence type="ECO:0000256" key="1">
    <source>
        <dbReference type="SAM" id="Phobius"/>
    </source>
</evidence>
<evidence type="ECO:0000313" key="3">
    <source>
        <dbReference type="EMBL" id="NMH61500.1"/>
    </source>
</evidence>
<evidence type="ECO:0000259" key="2">
    <source>
        <dbReference type="Pfam" id="PF14317"/>
    </source>
</evidence>